<dbReference type="PANTHER" id="PTHR11686:SF72">
    <property type="entry name" value="GAMMA-GLUTAMYL TRANSPEPTIDASE, ISOFORM A"/>
    <property type="match status" value="1"/>
</dbReference>
<dbReference type="FunFam" id="1.10.246.130:FF:000001">
    <property type="entry name" value="Gamma-glutamyltransferase 5 isoform 1"/>
    <property type="match status" value="1"/>
</dbReference>
<dbReference type="GO" id="GO:0005886">
    <property type="term" value="C:plasma membrane"/>
    <property type="evidence" value="ECO:0007669"/>
    <property type="project" value="TreeGrafter"/>
</dbReference>
<gene>
    <name evidence="5" type="ORF">PHYEVI_LOCUS8989</name>
</gene>
<keyword evidence="1" id="KW-1199">Hemostasis impairing toxin</keyword>
<protein>
    <recommendedName>
        <fullName evidence="7">Gamma-glutamyltranspeptidase 1</fullName>
    </recommendedName>
</protein>
<evidence type="ECO:0000313" key="6">
    <source>
        <dbReference type="Proteomes" id="UP001153712"/>
    </source>
</evidence>
<evidence type="ECO:0008006" key="7">
    <source>
        <dbReference type="Google" id="ProtNLM"/>
    </source>
</evidence>
<reference evidence="5" key="1">
    <citation type="submission" date="2022-01" db="EMBL/GenBank/DDBJ databases">
        <authorList>
            <person name="King R."/>
        </authorList>
    </citation>
    <scope>NUCLEOTIDE SEQUENCE</scope>
</reference>
<dbReference type="EMBL" id="OU900099">
    <property type="protein sequence ID" value="CAG9862683.1"/>
    <property type="molecule type" value="Genomic_DNA"/>
</dbReference>
<dbReference type="Proteomes" id="UP001153712">
    <property type="component" value="Chromosome 6"/>
</dbReference>
<evidence type="ECO:0000256" key="4">
    <source>
        <dbReference type="SAM" id="Phobius"/>
    </source>
</evidence>
<keyword evidence="4" id="KW-0472">Membrane</keyword>
<dbReference type="PRINTS" id="PR01210">
    <property type="entry name" value="GGTRANSPTASE"/>
</dbReference>
<dbReference type="Gene3D" id="1.10.246.130">
    <property type="match status" value="1"/>
</dbReference>
<dbReference type="AlphaFoldDB" id="A0A9N9TUT2"/>
<keyword evidence="4" id="KW-1133">Transmembrane helix</keyword>
<dbReference type="GO" id="GO:0006751">
    <property type="term" value="P:glutathione catabolic process"/>
    <property type="evidence" value="ECO:0007669"/>
    <property type="project" value="InterPro"/>
</dbReference>
<keyword evidence="4" id="KW-0812">Transmembrane</keyword>
<keyword evidence="1" id="KW-1202">Platelet aggregation activating toxin</keyword>
<keyword evidence="1" id="KW-0800">Toxin</keyword>
<accession>A0A9N9TUT2</accession>
<organism evidence="5 6">
    <name type="scientific">Phyllotreta striolata</name>
    <name type="common">Striped flea beetle</name>
    <name type="synonym">Crioceris striolata</name>
    <dbReference type="NCBI Taxonomy" id="444603"/>
    <lineage>
        <taxon>Eukaryota</taxon>
        <taxon>Metazoa</taxon>
        <taxon>Ecdysozoa</taxon>
        <taxon>Arthropoda</taxon>
        <taxon>Hexapoda</taxon>
        <taxon>Insecta</taxon>
        <taxon>Pterygota</taxon>
        <taxon>Neoptera</taxon>
        <taxon>Endopterygota</taxon>
        <taxon>Coleoptera</taxon>
        <taxon>Polyphaga</taxon>
        <taxon>Cucujiformia</taxon>
        <taxon>Chrysomeloidea</taxon>
        <taxon>Chrysomelidae</taxon>
        <taxon>Galerucinae</taxon>
        <taxon>Alticini</taxon>
        <taxon>Phyllotreta</taxon>
    </lineage>
</organism>
<dbReference type="InterPro" id="IPR029055">
    <property type="entry name" value="Ntn_hydrolases_N"/>
</dbReference>
<feature type="active site" description="Nucleophile" evidence="2">
    <location>
        <position position="390"/>
    </location>
</feature>
<evidence type="ECO:0000256" key="2">
    <source>
        <dbReference type="PIRSR" id="PIRSR600101-1"/>
    </source>
</evidence>
<dbReference type="Pfam" id="PF01019">
    <property type="entry name" value="G_glu_transpept"/>
    <property type="match status" value="1"/>
</dbReference>
<dbReference type="InterPro" id="IPR000101">
    <property type="entry name" value="GGT_peptidase"/>
</dbReference>
<dbReference type="FunFam" id="3.60.20.40:FF:000001">
    <property type="entry name" value="Gamma-glutamyltranspeptidase 1"/>
    <property type="match status" value="1"/>
</dbReference>
<feature type="binding site" evidence="3">
    <location>
        <begin position="460"/>
        <end position="461"/>
    </location>
    <ligand>
        <name>L-glutamate</name>
        <dbReference type="ChEBI" id="CHEBI:29985"/>
    </ligand>
</feature>
<dbReference type="InterPro" id="IPR043137">
    <property type="entry name" value="GGT_ssub_C"/>
</dbReference>
<sequence>MVLSVTKHAKITPKKIKYAIAAAALIVIIAVAVTLVIIFRPKDDKKIFKGAVVTNGPECSPIARDIMTKGGTVADAAVAALFCEGLAQPYAMGLGGGFLLTMYNRTTGVVQILNSREIAPKAATKDMFKGNPDASRVGGLAVAVPAELKGYWELYKKHGGGVSWRELVQPSVDLCKTGLTVTPHLEATFKRRKPIILGDPILSEMFVNPQTNDVYVAGDKYTMRRLCKTLEIIADEGGDALHNGSLTEGLVDDIKKRNGIITVDDLHSYRPKWQAPLSIKLSSEHTVYTPPPPGSGAVVAFILNILDGFLDLNDPEAFDNYQKIVESLKFSYAKRSLLGDPEFVNITELLSSMLSKKYAESIRSQISLNSTQTNASYYGADTNLPDDHGTANICILAPNGDAITVTSTTNYYFGAAFVSESTGIIMNDQMDDFSSENIINVYDYAPSPSNFIDPGKQPMSSMSPSIIVNKEGDVEMLVGAAGGSKIITGIAQVVIRHLWYKTDLQRAMDYKRLHHQLWPMRIDMEPEFQTEDVYIAEGLREIGHNVTFVDGLGFAAATSITRRQGESVFGTFDRRRSGSVSYL</sequence>
<dbReference type="NCBIfam" id="TIGR00066">
    <property type="entry name" value="g_glut_trans"/>
    <property type="match status" value="1"/>
</dbReference>
<proteinExistence type="predicted"/>
<evidence type="ECO:0000256" key="1">
    <source>
        <dbReference type="ARBA" id="ARBA00084097"/>
    </source>
</evidence>
<evidence type="ECO:0000256" key="3">
    <source>
        <dbReference type="PIRSR" id="PIRSR600101-2"/>
    </source>
</evidence>
<keyword evidence="6" id="KW-1185">Reference proteome</keyword>
<feature type="binding site" evidence="3">
    <location>
        <begin position="408"/>
        <end position="410"/>
    </location>
    <ligand>
        <name>L-glutamate</name>
        <dbReference type="ChEBI" id="CHEBI:29985"/>
    </ligand>
</feature>
<dbReference type="SUPFAM" id="SSF56235">
    <property type="entry name" value="N-terminal nucleophile aminohydrolases (Ntn hydrolases)"/>
    <property type="match status" value="1"/>
</dbReference>
<evidence type="ECO:0000313" key="5">
    <source>
        <dbReference type="EMBL" id="CAG9862683.1"/>
    </source>
</evidence>
<feature type="binding site" evidence="3">
    <location>
        <position position="116"/>
    </location>
    <ligand>
        <name>L-glutamate</name>
        <dbReference type="ChEBI" id="CHEBI:29985"/>
    </ligand>
</feature>
<feature type="binding site" evidence="3">
    <location>
        <position position="483"/>
    </location>
    <ligand>
        <name>L-glutamate</name>
        <dbReference type="ChEBI" id="CHEBI:29985"/>
    </ligand>
</feature>
<dbReference type="InterPro" id="IPR043138">
    <property type="entry name" value="GGT_lsub"/>
</dbReference>
<feature type="binding site" evidence="3">
    <location>
        <position position="432"/>
    </location>
    <ligand>
        <name>L-glutamate</name>
        <dbReference type="ChEBI" id="CHEBI:29985"/>
    </ligand>
</feature>
<feature type="transmembrane region" description="Helical" evidence="4">
    <location>
        <begin position="20"/>
        <end position="39"/>
    </location>
</feature>
<dbReference type="GO" id="GO:0036374">
    <property type="term" value="F:glutathione hydrolase activity"/>
    <property type="evidence" value="ECO:0007669"/>
    <property type="project" value="InterPro"/>
</dbReference>
<dbReference type="PANTHER" id="PTHR11686">
    <property type="entry name" value="GAMMA GLUTAMYL TRANSPEPTIDASE"/>
    <property type="match status" value="1"/>
</dbReference>
<dbReference type="OrthoDB" id="1081007at2759"/>
<name>A0A9N9TUT2_PHYSR</name>
<dbReference type="Gene3D" id="3.60.20.40">
    <property type="match status" value="1"/>
</dbReference>